<feature type="transmembrane region" description="Helical" evidence="1">
    <location>
        <begin position="123"/>
        <end position="143"/>
    </location>
</feature>
<feature type="transmembrane region" description="Helical" evidence="1">
    <location>
        <begin position="227"/>
        <end position="251"/>
    </location>
</feature>
<evidence type="ECO:0000313" key="3">
    <source>
        <dbReference type="Proteomes" id="UP001050691"/>
    </source>
</evidence>
<name>A0AAV5ABY9_9AGAM</name>
<reference evidence="2" key="1">
    <citation type="submission" date="2021-10" db="EMBL/GenBank/DDBJ databases">
        <title>De novo Genome Assembly of Clathrus columnatus (Basidiomycota, Fungi) Using Illumina and Nanopore Sequence Data.</title>
        <authorList>
            <person name="Ogiso-Tanaka E."/>
            <person name="Itagaki H."/>
            <person name="Hosoya T."/>
            <person name="Hosaka K."/>
        </authorList>
    </citation>
    <scope>NUCLEOTIDE SEQUENCE</scope>
    <source>
        <strain evidence="2">MO-923</strain>
    </source>
</reference>
<keyword evidence="1" id="KW-0472">Membrane</keyword>
<dbReference type="PANTHER" id="PTHR42024:SF1">
    <property type="entry name" value="AMINO ACID PERMEASE_ SLC12A DOMAIN-CONTAINING PROTEIN"/>
    <property type="match status" value="1"/>
</dbReference>
<evidence type="ECO:0000256" key="1">
    <source>
        <dbReference type="SAM" id="Phobius"/>
    </source>
</evidence>
<keyword evidence="3" id="KW-1185">Reference proteome</keyword>
<proteinExistence type="predicted"/>
<gene>
    <name evidence="2" type="ORF">Clacol_006103</name>
</gene>
<dbReference type="PANTHER" id="PTHR42024">
    <property type="entry name" value="AMINO ACID PERMEASE_ SLC12A DOMAIN-CONTAINING PROTEIN"/>
    <property type="match status" value="1"/>
</dbReference>
<protein>
    <submittedName>
        <fullName evidence="2">Uncharacterized protein</fullName>
    </submittedName>
</protein>
<dbReference type="EMBL" id="BPWL01000007">
    <property type="protein sequence ID" value="GJJ11865.1"/>
    <property type="molecule type" value="Genomic_DNA"/>
</dbReference>
<sequence length="302" mass="34739">MSEQWTGINYQRISVSEGEEDLDEADKFKLNHDNFELKPLKILSDKESITPLDSANAEVSRLLVVDPLDKDDLTYDPQTGPPPLRYPIQAKKWSIISAFALFILLNTILPTIIFYVLRHVFHSHIAIILDVSQIPMIPTLFQFPYRLWQLKRRNASELCLQIIFFNLLAQSKIPQPCRISSIQKGEAFRPAVYYIIEDLTAVDGGAGARFRDELAERWNASVPFRDLIFKIGWIIGFSGLAMALIELIFMMTTPIDVFFGLSWVIFWTWAGYITYYCIRYTKASLLAESEWWDKEVLGIATS</sequence>
<organism evidence="2 3">
    <name type="scientific">Clathrus columnatus</name>
    <dbReference type="NCBI Taxonomy" id="1419009"/>
    <lineage>
        <taxon>Eukaryota</taxon>
        <taxon>Fungi</taxon>
        <taxon>Dikarya</taxon>
        <taxon>Basidiomycota</taxon>
        <taxon>Agaricomycotina</taxon>
        <taxon>Agaricomycetes</taxon>
        <taxon>Phallomycetidae</taxon>
        <taxon>Phallales</taxon>
        <taxon>Clathraceae</taxon>
        <taxon>Clathrus</taxon>
    </lineage>
</organism>
<dbReference type="AlphaFoldDB" id="A0AAV5ABY9"/>
<dbReference type="Proteomes" id="UP001050691">
    <property type="component" value="Unassembled WGS sequence"/>
</dbReference>
<feature type="transmembrane region" description="Helical" evidence="1">
    <location>
        <begin position="95"/>
        <end position="117"/>
    </location>
</feature>
<comment type="caution">
    <text evidence="2">The sequence shown here is derived from an EMBL/GenBank/DDBJ whole genome shotgun (WGS) entry which is preliminary data.</text>
</comment>
<accession>A0AAV5ABY9</accession>
<feature type="transmembrane region" description="Helical" evidence="1">
    <location>
        <begin position="257"/>
        <end position="278"/>
    </location>
</feature>
<evidence type="ECO:0000313" key="2">
    <source>
        <dbReference type="EMBL" id="GJJ11865.1"/>
    </source>
</evidence>
<keyword evidence="1" id="KW-1133">Transmembrane helix</keyword>
<keyword evidence="1" id="KW-0812">Transmembrane</keyword>